<feature type="transmembrane region" description="Helical" evidence="6">
    <location>
        <begin position="306"/>
        <end position="330"/>
    </location>
</feature>
<accession>A0ABP7ACM7</accession>
<dbReference type="PANTHER" id="PTHR33406:SF13">
    <property type="entry name" value="MEMBRANE PROTEIN YDFJ"/>
    <property type="match status" value="1"/>
</dbReference>
<dbReference type="PROSITE" id="PS50156">
    <property type="entry name" value="SSD"/>
    <property type="match status" value="1"/>
</dbReference>
<dbReference type="Pfam" id="PF03176">
    <property type="entry name" value="MMPL"/>
    <property type="match status" value="2"/>
</dbReference>
<evidence type="ECO:0000256" key="1">
    <source>
        <dbReference type="ARBA" id="ARBA00004651"/>
    </source>
</evidence>
<keyword evidence="4 6" id="KW-1133">Transmembrane helix</keyword>
<dbReference type="EMBL" id="BAAAZO010000010">
    <property type="protein sequence ID" value="GAA3629606.1"/>
    <property type="molecule type" value="Genomic_DNA"/>
</dbReference>
<feature type="transmembrane region" description="Helical" evidence="6">
    <location>
        <begin position="534"/>
        <end position="555"/>
    </location>
</feature>
<feature type="domain" description="SSD" evidence="7">
    <location>
        <begin position="199"/>
        <end position="329"/>
    </location>
</feature>
<feature type="transmembrane region" description="Helical" evidence="6">
    <location>
        <begin position="279"/>
        <end position="300"/>
    </location>
</feature>
<feature type="transmembrane region" description="Helical" evidence="6">
    <location>
        <begin position="575"/>
        <end position="592"/>
    </location>
</feature>
<comment type="subcellular location">
    <subcellularLocation>
        <location evidence="1">Cell membrane</location>
        <topology evidence="1">Multi-pass membrane protein</topology>
    </subcellularLocation>
</comment>
<organism evidence="8 9">
    <name type="scientific">Kineosporia mesophila</name>
    <dbReference type="NCBI Taxonomy" id="566012"/>
    <lineage>
        <taxon>Bacteria</taxon>
        <taxon>Bacillati</taxon>
        <taxon>Actinomycetota</taxon>
        <taxon>Actinomycetes</taxon>
        <taxon>Kineosporiales</taxon>
        <taxon>Kineosporiaceae</taxon>
        <taxon>Kineosporia</taxon>
    </lineage>
</organism>
<evidence type="ECO:0000256" key="5">
    <source>
        <dbReference type="ARBA" id="ARBA00023136"/>
    </source>
</evidence>
<dbReference type="Proteomes" id="UP001501074">
    <property type="component" value="Unassembled WGS sequence"/>
</dbReference>
<evidence type="ECO:0000256" key="4">
    <source>
        <dbReference type="ARBA" id="ARBA00022989"/>
    </source>
</evidence>
<feature type="transmembrane region" description="Helical" evidence="6">
    <location>
        <begin position="202"/>
        <end position="224"/>
    </location>
</feature>
<sequence>MSRFTNLVLAHRRWVVLAWVVLAVAGGALAATTVDRLGYDFSTPGRPGYETNEAIAEEFGNGGATDPLLIVVTVPDTTTVIKQRKALTALYGQLAQPGWRVATPFDEGRGARRLIGRDGRTAVALVYPPTVPGPDPYAAALPQLEQQVARQSVAGAPVRITGAQLLAENGGEERPVAVEIALGAGAALIILALVFGSFLALIPLVTAAVAITTTFLLVLGLTAVTEISFIVQYLIGLIGLGVAIDYSLLIVMRWRQERANGADEVSAVRIAMSTAGRSVLFSGVTVAISLAALVVLPVPFLRSVGIGGLLIPLVSVMVALTLLPVLLLTLGPRLEWPRRQAPRTESALWHRVGQGVLRFRWASILVSVGVLLVLASPVLGMRLGAPESAAVADGTSAPAVAFRQAVEAGIPPGVTRPVEVLARDTTSAVTKMAAVEGVSAVLAPAGPAWKADGDELMSVVLTQDASTEQARRSLDRVRDTARTQLRVTRVGGSAAAEVDAVEAIYGQAWWILLMIVAITFALLAYAVRSVWLPVKALVLNGVSIAAAYGITVWIWQEGHLTQTLFGVSATGSLTYWVPIAAFSFLFGLSMDYEVFILSRIREERDGGQDTDTAVVTGLAHTGQLVTCAALILFFAFVALSTVPVVDVKIFATTLALGILLDATVVRGVLTPALVGAMGQANWWWPGRPRHQEATVLDARSEQELIGSGPAQDSDAGAR</sequence>
<evidence type="ECO:0000313" key="8">
    <source>
        <dbReference type="EMBL" id="GAA3629606.1"/>
    </source>
</evidence>
<evidence type="ECO:0000256" key="3">
    <source>
        <dbReference type="ARBA" id="ARBA00022692"/>
    </source>
</evidence>
<proteinExistence type="predicted"/>
<name>A0ABP7ACM7_9ACTN</name>
<dbReference type="Gene3D" id="1.20.1640.10">
    <property type="entry name" value="Multidrug efflux transporter AcrB transmembrane domain"/>
    <property type="match status" value="2"/>
</dbReference>
<feature type="transmembrane region" description="Helical" evidence="6">
    <location>
        <begin position="359"/>
        <end position="379"/>
    </location>
</feature>
<protein>
    <submittedName>
        <fullName evidence="8">MMPL family transporter</fullName>
    </submittedName>
</protein>
<dbReference type="RefSeq" id="WP_231484366.1">
    <property type="nucleotide sequence ID" value="NZ_BAAAZO010000010.1"/>
</dbReference>
<feature type="transmembrane region" description="Helical" evidence="6">
    <location>
        <begin position="649"/>
        <end position="669"/>
    </location>
</feature>
<keyword evidence="9" id="KW-1185">Reference proteome</keyword>
<reference evidence="9" key="1">
    <citation type="journal article" date="2019" name="Int. J. Syst. Evol. Microbiol.">
        <title>The Global Catalogue of Microorganisms (GCM) 10K type strain sequencing project: providing services to taxonomists for standard genome sequencing and annotation.</title>
        <authorList>
            <consortium name="The Broad Institute Genomics Platform"/>
            <consortium name="The Broad Institute Genome Sequencing Center for Infectious Disease"/>
            <person name="Wu L."/>
            <person name="Ma J."/>
        </authorList>
    </citation>
    <scope>NUCLEOTIDE SEQUENCE [LARGE SCALE GENOMIC DNA]</scope>
    <source>
        <strain evidence="9">JCM 16902</strain>
    </source>
</reference>
<dbReference type="PANTHER" id="PTHR33406">
    <property type="entry name" value="MEMBRANE PROTEIN MJ1562-RELATED"/>
    <property type="match status" value="1"/>
</dbReference>
<comment type="caution">
    <text evidence="8">The sequence shown here is derived from an EMBL/GenBank/DDBJ whole genome shotgun (WGS) entry which is preliminary data.</text>
</comment>
<evidence type="ECO:0000313" key="9">
    <source>
        <dbReference type="Proteomes" id="UP001501074"/>
    </source>
</evidence>
<dbReference type="InterPro" id="IPR000731">
    <property type="entry name" value="SSD"/>
</dbReference>
<feature type="transmembrane region" description="Helical" evidence="6">
    <location>
        <begin position="176"/>
        <end position="195"/>
    </location>
</feature>
<evidence type="ECO:0000256" key="6">
    <source>
        <dbReference type="SAM" id="Phobius"/>
    </source>
</evidence>
<evidence type="ECO:0000259" key="7">
    <source>
        <dbReference type="PROSITE" id="PS50156"/>
    </source>
</evidence>
<evidence type="ECO:0000256" key="2">
    <source>
        <dbReference type="ARBA" id="ARBA00022475"/>
    </source>
</evidence>
<keyword evidence="2" id="KW-1003">Cell membrane</keyword>
<keyword evidence="5 6" id="KW-0472">Membrane</keyword>
<feature type="transmembrane region" description="Helical" evidence="6">
    <location>
        <begin position="230"/>
        <end position="251"/>
    </location>
</feature>
<feature type="transmembrane region" description="Helical" evidence="6">
    <location>
        <begin position="508"/>
        <end position="527"/>
    </location>
</feature>
<feature type="transmembrane region" description="Helical" evidence="6">
    <location>
        <begin position="613"/>
        <end position="637"/>
    </location>
</feature>
<dbReference type="SUPFAM" id="SSF82866">
    <property type="entry name" value="Multidrug efflux transporter AcrB transmembrane domain"/>
    <property type="match status" value="2"/>
</dbReference>
<gene>
    <name evidence="8" type="ORF">GCM10022223_54060</name>
</gene>
<dbReference type="InterPro" id="IPR050545">
    <property type="entry name" value="Mycobact_MmpL"/>
</dbReference>
<dbReference type="InterPro" id="IPR004869">
    <property type="entry name" value="MMPL_dom"/>
</dbReference>
<keyword evidence="3 6" id="KW-0812">Transmembrane</keyword>